<gene>
    <name evidence="4" type="ORF">AA0114_g11258</name>
    <name evidence="3" type="ORF">AA0115_g9065</name>
</gene>
<dbReference type="EMBL" id="PDXB01000027">
    <property type="protein sequence ID" value="RYN22754.1"/>
    <property type="molecule type" value="Genomic_DNA"/>
</dbReference>
<dbReference type="Proteomes" id="UP000292340">
    <property type="component" value="Unassembled WGS sequence"/>
</dbReference>
<evidence type="ECO:0000313" key="5">
    <source>
        <dbReference type="Proteomes" id="UP000292402"/>
    </source>
</evidence>
<accession>A0A4Q4M1V4</accession>
<dbReference type="AlphaFoldDB" id="A0A4Q4M1V4"/>
<dbReference type="Pfam" id="PF06985">
    <property type="entry name" value="HET"/>
    <property type="match status" value="1"/>
</dbReference>
<evidence type="ECO:0000313" key="4">
    <source>
        <dbReference type="EMBL" id="RYN39446.1"/>
    </source>
</evidence>
<dbReference type="InterPro" id="IPR052895">
    <property type="entry name" value="HetReg/Transcr_Mod"/>
</dbReference>
<feature type="domain" description="Heterokaryon incompatibility" evidence="2">
    <location>
        <begin position="46"/>
        <end position="199"/>
    </location>
</feature>
<keyword evidence="1" id="KW-0472">Membrane</keyword>
<protein>
    <recommendedName>
        <fullName evidence="2">Heterokaryon incompatibility domain-containing protein</fullName>
    </recommendedName>
</protein>
<keyword evidence="1" id="KW-1133">Transmembrane helix</keyword>
<proteinExistence type="predicted"/>
<evidence type="ECO:0000256" key="1">
    <source>
        <dbReference type="SAM" id="Phobius"/>
    </source>
</evidence>
<dbReference type="PANTHER" id="PTHR24148">
    <property type="entry name" value="ANKYRIN REPEAT DOMAIN-CONTAINING PROTEIN 39 HOMOLOG-RELATED"/>
    <property type="match status" value="1"/>
</dbReference>
<sequence>MVNSPIYPHELTGRTIRLLTVEPGDPETPLHCNLTETCLDTTPSSYYALSYCWGANHSPVQIICNSHPLLVTPNLHSILLEYRRRETGIPLWVDAICIDQSNITERTSQVRMMDQIYSEAECVVVWLGEAEATDEMALWVLKELHLPWADSTDIPVMETGERALVLDGYYATNVPQAYWNALAAFLLRPWFSRIWIVQELLLARQVSIWCGSRTIDDFPVLETAARLSQYISCHSFVQAGLKAMTWKDEHAQQAAEKRLANAHVLFMIKYAREHAMSGTLYLFTATRYFDATDRRDKIFALVSLTSDIDRSFVDYSKSYEEVIKELNLMFLDGRIGSMGCVLDIWSFITRAEEEDITQPSWMVDLLKVLDSKYTAMMTAYATYEKPMIERTPELQFVERDGKEVIDIRGTVFDTITHTIRFPILKDMSDGTQPSVEAQWAHEYLDWVQRVTNLIASSGDLTTPSYGSEPSNIYQPSGYIYDAFWRTLCCNRQAVEPIDPPPDSFSYESFLNLLRLTRWRYETRFRKWWYLGIAMAPYSALVYFLRRNKLLLSATLLALPTVVRLCNRTWESFWYGVRGYFEAQQKDFQIMHIQWTMGREFGLTRLGMIGMLPISAKVGDSVGFFAGNRVPFVLRRSEGGYKIVGDAYLHGVMNGEGEKSEGEMLTIV</sequence>
<organism evidence="4 5">
    <name type="scientific">Alternaria tenuissima</name>
    <dbReference type="NCBI Taxonomy" id="119927"/>
    <lineage>
        <taxon>Eukaryota</taxon>
        <taxon>Fungi</taxon>
        <taxon>Dikarya</taxon>
        <taxon>Ascomycota</taxon>
        <taxon>Pezizomycotina</taxon>
        <taxon>Dothideomycetes</taxon>
        <taxon>Pleosporomycetidae</taxon>
        <taxon>Pleosporales</taxon>
        <taxon>Pleosporineae</taxon>
        <taxon>Pleosporaceae</taxon>
        <taxon>Alternaria</taxon>
        <taxon>Alternaria sect. Alternaria</taxon>
        <taxon>Alternaria alternata complex</taxon>
    </lineage>
</organism>
<keyword evidence="1" id="KW-0812">Transmembrane</keyword>
<evidence type="ECO:0000313" key="3">
    <source>
        <dbReference type="EMBL" id="RYN22754.1"/>
    </source>
</evidence>
<reference evidence="3 5" key="2">
    <citation type="journal article" date="2019" name="bioRxiv">
        <title>Genomics, evolutionary history and diagnostics of the Alternaria alternata species group including apple and Asian pear pathotypes.</title>
        <authorList>
            <person name="Armitage A.D."/>
            <person name="Cockerton H.M."/>
            <person name="Sreenivasaprasad S."/>
            <person name="Woodhall J.W."/>
            <person name="Lane C.R."/>
            <person name="Harrison R.J."/>
            <person name="Clarkson J.P."/>
        </authorList>
    </citation>
    <scope>NUCLEOTIDE SEQUENCE [LARGE SCALE GENOMIC DNA]</scope>
    <source>
        <strain evidence="5">FERA 1082</strain>
        <strain evidence="3">FERA 1164</strain>
    </source>
</reference>
<name>A0A4Q4M1V4_9PLEO</name>
<evidence type="ECO:0000259" key="2">
    <source>
        <dbReference type="Pfam" id="PF06985"/>
    </source>
</evidence>
<reference evidence="3" key="1">
    <citation type="submission" date="2017-10" db="EMBL/GenBank/DDBJ databases">
        <authorList>
            <person name="Armitage A.D."/>
            <person name="Barbara D.J."/>
            <person name="Woodhall J.W."/>
            <person name="Sreenivasaprasad S."/>
            <person name="Lane C.R."/>
            <person name="Clarkson J.P."/>
            <person name="Harrison R.J."/>
        </authorList>
    </citation>
    <scope>NUCLEOTIDE SEQUENCE</scope>
    <source>
        <strain evidence="3">FERA 1164</strain>
    </source>
</reference>
<dbReference type="EMBL" id="PDXA01000057">
    <property type="protein sequence ID" value="RYN39446.1"/>
    <property type="molecule type" value="Genomic_DNA"/>
</dbReference>
<dbReference type="OrthoDB" id="2157530at2759"/>
<dbReference type="Pfam" id="PF26639">
    <property type="entry name" value="Het-6_barrel"/>
    <property type="match status" value="1"/>
</dbReference>
<dbReference type="Proteomes" id="UP000292402">
    <property type="component" value="Unassembled WGS sequence"/>
</dbReference>
<feature type="transmembrane region" description="Helical" evidence="1">
    <location>
        <begin position="527"/>
        <end position="544"/>
    </location>
</feature>
<dbReference type="InterPro" id="IPR010730">
    <property type="entry name" value="HET"/>
</dbReference>
<comment type="caution">
    <text evidence="4">The sequence shown here is derived from an EMBL/GenBank/DDBJ whole genome shotgun (WGS) entry which is preliminary data.</text>
</comment>
<dbReference type="PANTHER" id="PTHR24148:SF64">
    <property type="entry name" value="HETEROKARYON INCOMPATIBILITY DOMAIN-CONTAINING PROTEIN"/>
    <property type="match status" value="1"/>
</dbReference>
<reference evidence="4" key="3">
    <citation type="journal article" date="2019" name="J. ISSAAS">
        <title>Genomics, evolutionary history and diagnostics of the Alternaria alternata species group including apple and Asian pear pathotypes.</title>
        <authorList>
            <person name="Armitage A.D."/>
            <person name="Cockerton H.M."/>
            <person name="Sreenivasaprasad S."/>
            <person name="Woodhall J."/>
            <person name="Lane C."/>
            <person name="Harrison R.J."/>
            <person name="Clarkson J.P."/>
        </authorList>
    </citation>
    <scope>NUCLEOTIDE SEQUENCE</scope>
    <source>
        <strain evidence="4">FERA 1082</strain>
    </source>
</reference>